<evidence type="ECO:0000313" key="5">
    <source>
        <dbReference type="Proteomes" id="UP001197247"/>
    </source>
</evidence>
<dbReference type="RefSeq" id="WP_214160696.1">
    <property type="nucleotide sequence ID" value="NZ_JAHBAY010000024.1"/>
</dbReference>
<dbReference type="PANTHER" id="PTHR43046:SF16">
    <property type="entry name" value="ADP-RIBOSE PYROPHOSPHATASE YJHB-RELATED"/>
    <property type="match status" value="1"/>
</dbReference>
<feature type="domain" description="Nudix hydrolase" evidence="3">
    <location>
        <begin position="15"/>
        <end position="145"/>
    </location>
</feature>
<organism evidence="4 5">
    <name type="scientific">Kineosporia corallincola</name>
    <dbReference type="NCBI Taxonomy" id="2835133"/>
    <lineage>
        <taxon>Bacteria</taxon>
        <taxon>Bacillati</taxon>
        <taxon>Actinomycetota</taxon>
        <taxon>Actinomycetes</taxon>
        <taxon>Kineosporiales</taxon>
        <taxon>Kineosporiaceae</taxon>
        <taxon>Kineosporia</taxon>
    </lineage>
</organism>
<dbReference type="Proteomes" id="UP001197247">
    <property type="component" value="Unassembled WGS sequence"/>
</dbReference>
<dbReference type="Pfam" id="PF00293">
    <property type="entry name" value="NUDIX"/>
    <property type="match status" value="1"/>
</dbReference>
<keyword evidence="5" id="KW-1185">Reference proteome</keyword>
<keyword evidence="2" id="KW-0378">Hydrolase</keyword>
<evidence type="ECO:0000313" key="4">
    <source>
        <dbReference type="EMBL" id="MBT0774157.1"/>
    </source>
</evidence>
<gene>
    <name evidence="4" type="ORF">KIH74_34750</name>
</gene>
<dbReference type="Gene3D" id="3.90.79.10">
    <property type="entry name" value="Nucleoside Triphosphate Pyrophosphohydrolase"/>
    <property type="match status" value="1"/>
</dbReference>
<reference evidence="4 5" key="1">
    <citation type="submission" date="2021-05" db="EMBL/GenBank/DDBJ databases">
        <title>Kineosporia and Streptomyces sp. nov. two new marine actinobacteria isolated from Coral.</title>
        <authorList>
            <person name="Buangrab K."/>
            <person name="Sutthacheep M."/>
            <person name="Yeemin T."/>
            <person name="Harunari E."/>
            <person name="Igarashi Y."/>
            <person name="Kanchanasin P."/>
            <person name="Tanasupawat S."/>
            <person name="Phongsopitanun W."/>
        </authorList>
    </citation>
    <scope>NUCLEOTIDE SEQUENCE [LARGE SCALE GENOMIC DNA]</scope>
    <source>
        <strain evidence="4 5">J2-2</strain>
    </source>
</reference>
<evidence type="ECO:0000256" key="2">
    <source>
        <dbReference type="ARBA" id="ARBA00022801"/>
    </source>
</evidence>
<sequence length="166" mass="18307">MTDSMISTSISTAAGPIIDVHLILRDGDKILLSQRGGPYGYGQWHAPSGKLDPGETITVATVREAFEETGVVVDPEHIRLVHTVHHHQGDGARDRIGFFFEATEWENDPINRELDKCLQLQWFTVHDLPENLIPYPAAGLRGYLESGPGLTIHGWSDHGEESSSVT</sequence>
<dbReference type="InterPro" id="IPR015797">
    <property type="entry name" value="NUDIX_hydrolase-like_dom_sf"/>
</dbReference>
<evidence type="ECO:0000259" key="3">
    <source>
        <dbReference type="PROSITE" id="PS51462"/>
    </source>
</evidence>
<dbReference type="InterPro" id="IPR020476">
    <property type="entry name" value="Nudix_hydrolase"/>
</dbReference>
<comment type="cofactor">
    <cofactor evidence="1">
        <name>Mg(2+)</name>
        <dbReference type="ChEBI" id="CHEBI:18420"/>
    </cofactor>
</comment>
<comment type="caution">
    <text evidence="4">The sequence shown here is derived from an EMBL/GenBank/DDBJ whole genome shotgun (WGS) entry which is preliminary data.</text>
</comment>
<proteinExistence type="predicted"/>
<protein>
    <submittedName>
        <fullName evidence="4">NUDIX domain-containing protein</fullName>
    </submittedName>
</protein>
<dbReference type="PROSITE" id="PS51462">
    <property type="entry name" value="NUDIX"/>
    <property type="match status" value="1"/>
</dbReference>
<name>A0ABS5TTN3_9ACTN</name>
<dbReference type="PRINTS" id="PR00502">
    <property type="entry name" value="NUDIXFAMILY"/>
</dbReference>
<dbReference type="PANTHER" id="PTHR43046">
    <property type="entry name" value="GDP-MANNOSE MANNOSYL HYDROLASE"/>
    <property type="match status" value="1"/>
</dbReference>
<evidence type="ECO:0000256" key="1">
    <source>
        <dbReference type="ARBA" id="ARBA00001946"/>
    </source>
</evidence>
<dbReference type="EMBL" id="JAHBAY010000024">
    <property type="protein sequence ID" value="MBT0774157.1"/>
    <property type="molecule type" value="Genomic_DNA"/>
</dbReference>
<dbReference type="CDD" id="cd04683">
    <property type="entry name" value="NUDIX_Hydrolase"/>
    <property type="match status" value="1"/>
</dbReference>
<dbReference type="SUPFAM" id="SSF55811">
    <property type="entry name" value="Nudix"/>
    <property type="match status" value="1"/>
</dbReference>
<dbReference type="InterPro" id="IPR000086">
    <property type="entry name" value="NUDIX_hydrolase_dom"/>
</dbReference>
<accession>A0ABS5TTN3</accession>